<dbReference type="InterPro" id="IPR052772">
    <property type="entry name" value="Endo/PolyKinase_Domain-Protein"/>
</dbReference>
<dbReference type="PANTHER" id="PTHR46535">
    <property type="entry name" value="NEDD4-BINDING PROTEIN 2"/>
    <property type="match status" value="1"/>
</dbReference>
<dbReference type="GO" id="GO:0005634">
    <property type="term" value="C:nucleus"/>
    <property type="evidence" value="ECO:0007669"/>
    <property type="project" value="TreeGrafter"/>
</dbReference>
<dbReference type="EMBL" id="DS268409">
    <property type="protein sequence ID" value="EFO94983.1"/>
    <property type="molecule type" value="Genomic_DNA"/>
</dbReference>
<gene>
    <name evidence="2" type="ORF">CRE_09062</name>
</gene>
<dbReference type="OrthoDB" id="3231855at2759"/>
<dbReference type="RefSeq" id="XP_003116087.2">
    <property type="nucleotide sequence ID" value="XM_003116039.2"/>
</dbReference>
<sequence length="192" mass="21868">MSSRKHRDQKNAGILRKCTGHDTLTVNEAYRENQRNVSKALKSLGHKTTESRGAHSQVYHCRPSHHENAHFLEMSKLHEKLKNASSSEVVQKIEMEMYEKGKKFNKSRSPPNRYDLHYLTVNAAVRYALEVVEKEKKEKKHKEILFVTGNGNRSVDGVAAIKNAILRDLGWLGYCTAIEDPSNPGVVLVKFK</sequence>
<evidence type="ECO:0000259" key="1">
    <source>
        <dbReference type="PROSITE" id="PS50828"/>
    </source>
</evidence>
<dbReference type="InterPro" id="IPR036063">
    <property type="entry name" value="Smr_dom_sf"/>
</dbReference>
<evidence type="ECO:0000313" key="3">
    <source>
        <dbReference type="Proteomes" id="UP000008281"/>
    </source>
</evidence>
<dbReference type="PANTHER" id="PTHR46535:SF1">
    <property type="entry name" value="NEDD4-BINDING PROTEIN 2"/>
    <property type="match status" value="1"/>
</dbReference>
<reference evidence="2" key="1">
    <citation type="submission" date="2007-07" db="EMBL/GenBank/DDBJ databases">
        <title>PCAP assembly of the Caenorhabditis remanei genome.</title>
        <authorList>
            <consortium name="The Caenorhabditis remanei Sequencing Consortium"/>
            <person name="Wilson R.K."/>
        </authorList>
    </citation>
    <scope>NUCLEOTIDE SEQUENCE [LARGE SCALE GENOMIC DNA]</scope>
    <source>
        <strain evidence="2">PB4641</strain>
    </source>
</reference>
<proteinExistence type="predicted"/>
<dbReference type="InterPro" id="IPR002625">
    <property type="entry name" value="Smr_dom"/>
</dbReference>
<dbReference type="GeneID" id="9820643"/>
<dbReference type="HOGENOM" id="CLU_1416368_0_0_1"/>
<organism evidence="3">
    <name type="scientific">Caenorhabditis remanei</name>
    <name type="common">Caenorhabditis vulgaris</name>
    <dbReference type="NCBI Taxonomy" id="31234"/>
    <lineage>
        <taxon>Eukaryota</taxon>
        <taxon>Metazoa</taxon>
        <taxon>Ecdysozoa</taxon>
        <taxon>Nematoda</taxon>
        <taxon>Chromadorea</taxon>
        <taxon>Rhabditida</taxon>
        <taxon>Rhabditina</taxon>
        <taxon>Rhabditomorpha</taxon>
        <taxon>Rhabditoidea</taxon>
        <taxon>Rhabditidae</taxon>
        <taxon>Peloderinae</taxon>
        <taxon>Caenorhabditis</taxon>
    </lineage>
</organism>
<dbReference type="GO" id="GO:0004519">
    <property type="term" value="F:endonuclease activity"/>
    <property type="evidence" value="ECO:0007669"/>
    <property type="project" value="TreeGrafter"/>
</dbReference>
<evidence type="ECO:0000313" key="2">
    <source>
        <dbReference type="EMBL" id="EFO94983.1"/>
    </source>
</evidence>
<dbReference type="CTD" id="9820643"/>
<feature type="domain" description="Smr" evidence="1">
    <location>
        <begin position="114"/>
        <end position="192"/>
    </location>
</feature>
<name>E3LJ51_CAERE</name>
<protein>
    <recommendedName>
        <fullName evidence="1">Smr domain-containing protein</fullName>
    </recommendedName>
</protein>
<keyword evidence="3" id="KW-1185">Reference proteome</keyword>
<dbReference type="Gene3D" id="3.30.1370.110">
    <property type="match status" value="1"/>
</dbReference>
<dbReference type="PROSITE" id="PS50828">
    <property type="entry name" value="SMR"/>
    <property type="match status" value="1"/>
</dbReference>
<dbReference type="eggNOG" id="ENOG502TKFA">
    <property type="taxonomic scope" value="Eukaryota"/>
</dbReference>
<dbReference type="SUPFAM" id="SSF160443">
    <property type="entry name" value="SMR domain-like"/>
    <property type="match status" value="1"/>
</dbReference>
<accession>E3LJ51</accession>
<dbReference type="AlphaFoldDB" id="E3LJ51"/>
<dbReference type="Proteomes" id="UP000008281">
    <property type="component" value="Unassembled WGS sequence"/>
</dbReference>
<dbReference type="KEGG" id="crq:GCK72_020517"/>
<dbReference type="InParanoid" id="E3LJ51"/>
<dbReference type="SMART" id="SM00463">
    <property type="entry name" value="SMR"/>
    <property type="match status" value="1"/>
</dbReference>